<feature type="domain" description="Consortin C-terminal" evidence="3">
    <location>
        <begin position="721"/>
        <end position="837"/>
    </location>
</feature>
<feature type="compositionally biased region" description="Basic and acidic residues" evidence="1">
    <location>
        <begin position="81"/>
        <end position="93"/>
    </location>
</feature>
<dbReference type="InterPro" id="IPR028129">
    <property type="entry name" value="Consortin_C"/>
</dbReference>
<feature type="compositionally biased region" description="Acidic residues" evidence="1">
    <location>
        <begin position="573"/>
        <end position="598"/>
    </location>
</feature>
<dbReference type="GO" id="GO:0030133">
    <property type="term" value="C:transport vesicle"/>
    <property type="evidence" value="ECO:0007669"/>
    <property type="project" value="TreeGrafter"/>
</dbReference>
<feature type="compositionally biased region" description="Basic and acidic residues" evidence="1">
    <location>
        <begin position="633"/>
        <end position="646"/>
    </location>
</feature>
<evidence type="ECO:0000259" key="3">
    <source>
        <dbReference type="Pfam" id="PF15281"/>
    </source>
</evidence>
<dbReference type="GO" id="GO:0005802">
    <property type="term" value="C:trans-Golgi network"/>
    <property type="evidence" value="ECO:0007669"/>
    <property type="project" value="InterPro"/>
</dbReference>
<keyword evidence="6" id="KW-1185">Reference proteome</keyword>
<dbReference type="Pfam" id="PF22883">
    <property type="entry name" value="Consortin_N"/>
    <property type="match status" value="1"/>
</dbReference>
<name>A0AAW1GB55_ZOAVI</name>
<gene>
    <name evidence="5" type="ORF">VZT92_000438</name>
</gene>
<feature type="compositionally biased region" description="Acidic residues" evidence="1">
    <location>
        <begin position="94"/>
        <end position="114"/>
    </location>
</feature>
<keyword evidence="2" id="KW-0472">Membrane</keyword>
<feature type="transmembrane region" description="Helical" evidence="2">
    <location>
        <begin position="781"/>
        <end position="804"/>
    </location>
</feature>
<evidence type="ECO:0000256" key="2">
    <source>
        <dbReference type="SAM" id="Phobius"/>
    </source>
</evidence>
<dbReference type="EMBL" id="JBCEZU010000001">
    <property type="protein sequence ID" value="KAK9542591.1"/>
    <property type="molecule type" value="Genomic_DNA"/>
</dbReference>
<evidence type="ECO:0000259" key="4">
    <source>
        <dbReference type="Pfam" id="PF22883"/>
    </source>
</evidence>
<dbReference type="Proteomes" id="UP001488805">
    <property type="component" value="Unassembled WGS sequence"/>
</dbReference>
<keyword evidence="2" id="KW-0812">Transmembrane</keyword>
<feature type="region of interest" description="Disordered" evidence="1">
    <location>
        <begin position="459"/>
        <end position="500"/>
    </location>
</feature>
<feature type="compositionally biased region" description="Acidic residues" evidence="1">
    <location>
        <begin position="670"/>
        <end position="694"/>
    </location>
</feature>
<organism evidence="5 6">
    <name type="scientific">Zoarces viviparus</name>
    <name type="common">Viviparous eelpout</name>
    <name type="synonym">Blennius viviparus</name>
    <dbReference type="NCBI Taxonomy" id="48416"/>
    <lineage>
        <taxon>Eukaryota</taxon>
        <taxon>Metazoa</taxon>
        <taxon>Chordata</taxon>
        <taxon>Craniata</taxon>
        <taxon>Vertebrata</taxon>
        <taxon>Euteleostomi</taxon>
        <taxon>Actinopterygii</taxon>
        <taxon>Neopterygii</taxon>
        <taxon>Teleostei</taxon>
        <taxon>Neoteleostei</taxon>
        <taxon>Acanthomorphata</taxon>
        <taxon>Eupercaria</taxon>
        <taxon>Perciformes</taxon>
        <taxon>Cottioidei</taxon>
        <taxon>Zoarcales</taxon>
        <taxon>Zoarcidae</taxon>
        <taxon>Zoarcinae</taxon>
        <taxon>Zoarces</taxon>
    </lineage>
</organism>
<dbReference type="GO" id="GO:0042998">
    <property type="term" value="P:positive regulation of Golgi to plasma membrane protein transport"/>
    <property type="evidence" value="ECO:0007669"/>
    <property type="project" value="InterPro"/>
</dbReference>
<dbReference type="Pfam" id="PF15281">
    <property type="entry name" value="Consortin_C"/>
    <property type="match status" value="1"/>
</dbReference>
<protein>
    <recommendedName>
        <fullName evidence="7">Consortin C-terminal domain-containing protein</fullName>
    </recommendedName>
</protein>
<feature type="compositionally biased region" description="Basic and acidic residues" evidence="1">
    <location>
        <begin position="490"/>
        <end position="500"/>
    </location>
</feature>
<evidence type="ECO:0000256" key="1">
    <source>
        <dbReference type="SAM" id="MobiDB-lite"/>
    </source>
</evidence>
<dbReference type="GO" id="GO:0071253">
    <property type="term" value="F:connexin binding"/>
    <property type="evidence" value="ECO:0007669"/>
    <property type="project" value="InterPro"/>
</dbReference>
<evidence type="ECO:0000313" key="5">
    <source>
        <dbReference type="EMBL" id="KAK9542591.1"/>
    </source>
</evidence>
<reference evidence="5 6" key="1">
    <citation type="journal article" date="2024" name="Genome Biol. Evol.">
        <title>Chromosome-level genome assembly of the viviparous eelpout Zoarces viviparus.</title>
        <authorList>
            <person name="Fuhrmann N."/>
            <person name="Brasseur M.V."/>
            <person name="Bakowski C.E."/>
            <person name="Podsiadlowski L."/>
            <person name="Prost S."/>
            <person name="Krehenwinkel H."/>
            <person name="Mayer C."/>
        </authorList>
    </citation>
    <scope>NUCLEOTIDE SEQUENCE [LARGE SCALE GENOMIC DNA]</scope>
    <source>
        <strain evidence="5">NO-MEL_2022_Ind0_liver</strain>
    </source>
</reference>
<feature type="compositionally biased region" description="Polar residues" evidence="1">
    <location>
        <begin position="123"/>
        <end position="139"/>
    </location>
</feature>
<dbReference type="PANTHER" id="PTHR28581">
    <property type="entry name" value="CONSORTIN"/>
    <property type="match status" value="1"/>
</dbReference>
<dbReference type="InterPro" id="IPR054132">
    <property type="entry name" value="Consortin_N"/>
</dbReference>
<feature type="region of interest" description="Disordered" evidence="1">
    <location>
        <begin position="191"/>
        <end position="214"/>
    </location>
</feature>
<evidence type="ECO:0008006" key="7">
    <source>
        <dbReference type="Google" id="ProtNLM"/>
    </source>
</evidence>
<feature type="region of interest" description="Disordered" evidence="1">
    <location>
        <begin position="533"/>
        <end position="694"/>
    </location>
</feature>
<evidence type="ECO:0000313" key="6">
    <source>
        <dbReference type="Proteomes" id="UP001488805"/>
    </source>
</evidence>
<sequence length="841" mass="91821">MDHGGQLEREDRAMSHVQVGGANLCDNLPDPDALAAQTRNLNETNALAQTQSLAPPHKEEGGGLIQKTSVNNNGKEEEEEEHRQEGYTGRGREEDEEEDIDEVMKGEEEEESEESSCLIRCQSPDTPMTDSSYSETGSLLETPYPFSPGTSPEPTSPVIPVVSPETAYPASQVEVSPIDVKVDSRNTDLVASNTGSVTQGPTFTTGPIYSTTGPTGITEATDKIAKNTDFTAGHLTSSTNSVFSYGPTCARGFPSTAETFTVPACTATLNTSIASTPMSATANTPGPTTTGSESTTTTTGPITSIWEHITSTPVPTCFSVSTCAAGPLPSPALLERLEELAKRGDDTHLPQYLHQIAEAFVLHKDYQRALWCIQLERLYHQRVLDNLNELQEQWESQSRSSFFDLGTQHLDTLKNICRTHSRPGARDAVCASLDLLRPTFEEGGALPLCTSVHQVDEGMEQRAQGPSRYQSSHPVTPSIELTDGLYSPEISEKDRRSDPLREVEGTVCFLGDQLTDKHGSNREGGAAEGGVEYTTSVIGNGGHPSTAGEIDQSKPAEQQGGDLGPTQEKEAKGDEEEREVEEAAEALEMEDEGEDEEEERKKKKDSVLCQEALPVETLSSGADVEQQQLHQEALAEEKLHEEKQESAKTCLHQEAPLPQEAHMQEQNEEVKEEEEYEEEEEEEEEYDEDDEVDEVDEVEQVDIVKEASSLDYMAKHITVEQISPASGLVSILKKRRVCVDNMSVSASSETRPDELPAKRRVRFKVPDDGYEQDVGGGDSCLLLFLLCLVTVVISVGGTALYCALGDAHSSVCQDFSRNADFYVGQIQSRITQIQHWFAPGS</sequence>
<feature type="region of interest" description="Disordered" evidence="1">
    <location>
        <begin position="45"/>
        <end position="157"/>
    </location>
</feature>
<comment type="caution">
    <text evidence="5">The sequence shown here is derived from an EMBL/GenBank/DDBJ whole genome shotgun (WGS) entry which is preliminary data.</text>
</comment>
<dbReference type="AlphaFoldDB" id="A0AAW1GB55"/>
<feature type="domain" description="Consortin N-terminal" evidence="4">
    <location>
        <begin position="345"/>
        <end position="396"/>
    </location>
</feature>
<proteinExistence type="predicted"/>
<dbReference type="InterPro" id="IPR042318">
    <property type="entry name" value="Consortin"/>
</dbReference>
<keyword evidence="2" id="KW-1133">Transmembrane helix</keyword>
<accession>A0AAW1GB55</accession>
<feature type="region of interest" description="Disordered" evidence="1">
    <location>
        <begin position="276"/>
        <end position="298"/>
    </location>
</feature>
<dbReference type="GO" id="GO:0005886">
    <property type="term" value="C:plasma membrane"/>
    <property type="evidence" value="ECO:0007669"/>
    <property type="project" value="TreeGrafter"/>
</dbReference>
<feature type="compositionally biased region" description="Low complexity" evidence="1">
    <location>
        <begin position="279"/>
        <end position="298"/>
    </location>
</feature>
<dbReference type="PANTHER" id="PTHR28581:SF1">
    <property type="entry name" value="CONSORTIN"/>
    <property type="match status" value="1"/>
</dbReference>